<organism evidence="2 3">
    <name type="scientific">Striga hermonthica</name>
    <name type="common">Purple witchweed</name>
    <name type="synonym">Buchnera hermonthica</name>
    <dbReference type="NCBI Taxonomy" id="68872"/>
    <lineage>
        <taxon>Eukaryota</taxon>
        <taxon>Viridiplantae</taxon>
        <taxon>Streptophyta</taxon>
        <taxon>Embryophyta</taxon>
        <taxon>Tracheophyta</taxon>
        <taxon>Spermatophyta</taxon>
        <taxon>Magnoliopsida</taxon>
        <taxon>eudicotyledons</taxon>
        <taxon>Gunneridae</taxon>
        <taxon>Pentapetalae</taxon>
        <taxon>asterids</taxon>
        <taxon>lamiids</taxon>
        <taxon>Lamiales</taxon>
        <taxon>Orobanchaceae</taxon>
        <taxon>Buchnereae</taxon>
        <taxon>Striga</taxon>
    </lineage>
</organism>
<proteinExistence type="predicted"/>
<dbReference type="AlphaFoldDB" id="A0A9N7RCH8"/>
<evidence type="ECO:0000256" key="1">
    <source>
        <dbReference type="SAM" id="SignalP"/>
    </source>
</evidence>
<dbReference type="OrthoDB" id="1914642at2759"/>
<feature type="signal peptide" evidence="1">
    <location>
        <begin position="1"/>
        <end position="23"/>
    </location>
</feature>
<feature type="chain" id="PRO_5040321985" evidence="1">
    <location>
        <begin position="24"/>
        <end position="221"/>
    </location>
</feature>
<sequence length="221" mass="23818">MATVDYAAFLAVILIFQAYSVTANFTIPFLSPLIGNNNPCGENVCGKGNCVVSSNSTFGYECECDSGWKQVLADDDDDNLKFLPCVIPNCTLNNNCENALPPAPDNHKNASFSFLDPCFWTYCGGGSCNKTSIFTHSCECDEGYFNLFNSTSFPCYKECALGLDCANLGLNMNNSTTSRPGSSQSSAEDSNSPGLRLIPSLEFDLFIALGTTLALVVRKYG</sequence>
<dbReference type="Proteomes" id="UP001153555">
    <property type="component" value="Unassembled WGS sequence"/>
</dbReference>
<evidence type="ECO:0000313" key="3">
    <source>
        <dbReference type="Proteomes" id="UP001153555"/>
    </source>
</evidence>
<gene>
    <name evidence="2" type="ORF">SHERM_20241</name>
</gene>
<keyword evidence="1" id="KW-0732">Signal</keyword>
<accession>A0A9N7RCH8</accession>
<dbReference type="PANTHER" id="PTHR33881">
    <property type="entry name" value="NEUROGENIC LOCUS NOTCH-LIKE PROTEIN"/>
    <property type="match status" value="1"/>
</dbReference>
<keyword evidence="3" id="KW-1185">Reference proteome</keyword>
<dbReference type="EMBL" id="CACSLK010024531">
    <property type="protein sequence ID" value="CAA0823052.1"/>
    <property type="molecule type" value="Genomic_DNA"/>
</dbReference>
<dbReference type="PANTHER" id="PTHR33881:SF7">
    <property type="entry name" value="NEUROGENIC LOCUS NOTCH-LIKE PROTEIN"/>
    <property type="match status" value="1"/>
</dbReference>
<reference evidence="2" key="1">
    <citation type="submission" date="2019-12" db="EMBL/GenBank/DDBJ databases">
        <authorList>
            <person name="Scholes J."/>
        </authorList>
    </citation>
    <scope>NUCLEOTIDE SEQUENCE</scope>
</reference>
<evidence type="ECO:0000313" key="2">
    <source>
        <dbReference type="EMBL" id="CAA0823052.1"/>
    </source>
</evidence>
<protein>
    <submittedName>
        <fullName evidence="2">Uncharacterized protein</fullName>
    </submittedName>
</protein>
<comment type="caution">
    <text evidence="2">The sequence shown here is derived from an EMBL/GenBank/DDBJ whole genome shotgun (WGS) entry which is preliminary data.</text>
</comment>
<name>A0A9N7RCH8_STRHE</name>